<evidence type="ECO:0000313" key="4">
    <source>
        <dbReference type="Proteomes" id="UP000279259"/>
    </source>
</evidence>
<organism evidence="3 4">
    <name type="scientific">Saitozyma podzolica</name>
    <dbReference type="NCBI Taxonomy" id="1890683"/>
    <lineage>
        <taxon>Eukaryota</taxon>
        <taxon>Fungi</taxon>
        <taxon>Dikarya</taxon>
        <taxon>Basidiomycota</taxon>
        <taxon>Agaricomycotina</taxon>
        <taxon>Tremellomycetes</taxon>
        <taxon>Tremellales</taxon>
        <taxon>Trimorphomycetaceae</taxon>
        <taxon>Saitozyma</taxon>
    </lineage>
</organism>
<feature type="compositionally biased region" description="Polar residues" evidence="2">
    <location>
        <begin position="259"/>
        <end position="279"/>
    </location>
</feature>
<keyword evidence="1" id="KW-0175">Coiled coil</keyword>
<evidence type="ECO:0000313" key="3">
    <source>
        <dbReference type="EMBL" id="RSH93008.1"/>
    </source>
</evidence>
<reference evidence="3 4" key="1">
    <citation type="submission" date="2018-11" db="EMBL/GenBank/DDBJ databases">
        <title>Genome sequence of Saitozyma podzolica DSM 27192.</title>
        <authorList>
            <person name="Aliyu H."/>
            <person name="Gorte O."/>
            <person name="Ochsenreither K."/>
        </authorList>
    </citation>
    <scope>NUCLEOTIDE SEQUENCE [LARGE SCALE GENOMIC DNA]</scope>
    <source>
        <strain evidence="3 4">DSM 27192</strain>
    </source>
</reference>
<feature type="region of interest" description="Disordered" evidence="2">
    <location>
        <begin position="203"/>
        <end position="311"/>
    </location>
</feature>
<feature type="compositionally biased region" description="Polar residues" evidence="2">
    <location>
        <begin position="507"/>
        <end position="517"/>
    </location>
</feature>
<evidence type="ECO:0000256" key="1">
    <source>
        <dbReference type="SAM" id="Coils"/>
    </source>
</evidence>
<accession>A0A427YPG7</accession>
<feature type="coiled-coil region" evidence="1">
    <location>
        <begin position="356"/>
        <end position="419"/>
    </location>
</feature>
<feature type="region of interest" description="Disordered" evidence="2">
    <location>
        <begin position="498"/>
        <end position="546"/>
    </location>
</feature>
<dbReference type="OrthoDB" id="3366922at2759"/>
<evidence type="ECO:0000256" key="2">
    <source>
        <dbReference type="SAM" id="MobiDB-lite"/>
    </source>
</evidence>
<gene>
    <name evidence="3" type="ORF">EHS25_008456</name>
</gene>
<feature type="region of interest" description="Disordered" evidence="2">
    <location>
        <begin position="1056"/>
        <end position="1085"/>
    </location>
</feature>
<dbReference type="Proteomes" id="UP000279259">
    <property type="component" value="Unassembled WGS sequence"/>
</dbReference>
<comment type="caution">
    <text evidence="3">The sequence shown here is derived from an EMBL/GenBank/DDBJ whole genome shotgun (WGS) entry which is preliminary data.</text>
</comment>
<keyword evidence="4" id="KW-1185">Reference proteome</keyword>
<protein>
    <submittedName>
        <fullName evidence="3">Uncharacterized protein</fullName>
    </submittedName>
</protein>
<name>A0A427YPG7_9TREE</name>
<feature type="compositionally biased region" description="Basic and acidic residues" evidence="2">
    <location>
        <begin position="298"/>
        <end position="311"/>
    </location>
</feature>
<feature type="region of interest" description="Disordered" evidence="2">
    <location>
        <begin position="50"/>
        <end position="92"/>
    </location>
</feature>
<proteinExistence type="predicted"/>
<feature type="compositionally biased region" description="Acidic residues" evidence="2">
    <location>
        <begin position="1060"/>
        <end position="1080"/>
    </location>
</feature>
<dbReference type="AlphaFoldDB" id="A0A427YPG7"/>
<feature type="compositionally biased region" description="Polar residues" evidence="2">
    <location>
        <begin position="203"/>
        <end position="216"/>
    </location>
</feature>
<dbReference type="EMBL" id="RSCD01000005">
    <property type="protein sequence ID" value="RSH93008.1"/>
    <property type="molecule type" value="Genomic_DNA"/>
</dbReference>
<sequence length="1097" mass="118507">MPLSSDSFDDDDLFDDPAALDAIAAVEAQAISASQATKPHATQGYHHTVSLPRVGSSKPVPPPAFGVTSKGKARDPVPINTEPRVSTGGFGWGDGGKHFFPGNMERIITAGKQQRFREGYDDDDLPEIMMDDSGRYGFLGGAEEEVVDNHARAVSESLAAKAPIARPVGDTSAVATAAAVRRLAIRAAMDGTARDDAMSIMSRSVSADSKGPATSNQPRPPLAPLQQQPLQAGPSRFGAPRSLSRSVSAGSHIFARPAPTSSTSRLEPILSQSQSSQNGDRAASQGPPASQGAAARRAVFELDEERRKRDDLERQLDELKAQAASHQGKGKGRALWEGGEEVAEGDGTDADMTKKIKELQTELWRAKGEAESVRRAQRDEHDKHLAEAEKLRSQLADMQKQLRERENEAARQVENLKTQAVFNNHAVYNSAVKVRQFQASQRPLPTPIKNGSPSRKGVVDREITPLFHSAKGKAKAPAIGPGFKGFVNAFGSVTPTTDIRAKRQRTDAPSPTGSPARSPSKMMTPGRLTPTASPTGSKGARAGPGGHADMVGQEDNWAQPDFGMLELEPTIDHRGELLFHLFNHVPTSPIQFALGMTTQPTIYRILNYRPSGELDPDGNYAARCSDILRSCGDAQVEFKHLLGVLGRCLVEMLHICSGFTIAPGQTLLMNLVALINVLDLLSSITLLFPPFAGVMSDRDVAVGETCSSLARRLHELNQRKDFDAMISNALHDTAKAAPTNVITEELLRWDVELGQAVARLAEALCCFGDGRLLWKAEDLVDMIACLTSSTLDVSIVSRGVDLFYIAACHAENFRLLIGPSALFGDAEQPVLDRMARYLLDAHPTAAPHEALRMAITIARAFCMLAIAEFDAVLLIAERSALVPVLVLVLYRESDKIWGVKRERFSFPDALALLEPTLVLLHHLVFPAPFTKPPLPFPRATALAQDSQSVNQAILGPGPDPEPDSDAISQGINLPGRLHAAAQTKEFNGVHHVFQAALGPMAFADVDLEDEMAQWSVLGEKKNVALMDLRTIQYLSQDLIEATVEGPEQDAIYEVYAGESDPMDGGDDKADENEDGEDGVDPDAYAAWDVEDDYAMEG</sequence>